<keyword evidence="3" id="KW-1185">Reference proteome</keyword>
<organism evidence="2 3">
    <name type="scientific">Zizania palustris</name>
    <name type="common">Northern wild rice</name>
    <dbReference type="NCBI Taxonomy" id="103762"/>
    <lineage>
        <taxon>Eukaryota</taxon>
        <taxon>Viridiplantae</taxon>
        <taxon>Streptophyta</taxon>
        <taxon>Embryophyta</taxon>
        <taxon>Tracheophyta</taxon>
        <taxon>Spermatophyta</taxon>
        <taxon>Magnoliopsida</taxon>
        <taxon>Liliopsida</taxon>
        <taxon>Poales</taxon>
        <taxon>Poaceae</taxon>
        <taxon>BOP clade</taxon>
        <taxon>Oryzoideae</taxon>
        <taxon>Oryzeae</taxon>
        <taxon>Zizaniinae</taxon>
        <taxon>Zizania</taxon>
    </lineage>
</organism>
<feature type="transmembrane region" description="Helical" evidence="1">
    <location>
        <begin position="79"/>
        <end position="97"/>
    </location>
</feature>
<gene>
    <name evidence="2" type="ORF">GUJ93_ZPchr0004g40407</name>
</gene>
<feature type="transmembrane region" description="Helical" evidence="1">
    <location>
        <begin position="56"/>
        <end position="73"/>
    </location>
</feature>
<dbReference type="Proteomes" id="UP000729402">
    <property type="component" value="Unassembled WGS sequence"/>
</dbReference>
<accession>A0A8J5S5U7</accession>
<evidence type="ECO:0000313" key="3">
    <source>
        <dbReference type="Proteomes" id="UP000729402"/>
    </source>
</evidence>
<proteinExistence type="predicted"/>
<reference evidence="2" key="1">
    <citation type="journal article" date="2021" name="bioRxiv">
        <title>Whole Genome Assembly and Annotation of Northern Wild Rice, Zizania palustris L., Supports a Whole Genome Duplication in the Zizania Genus.</title>
        <authorList>
            <person name="Haas M."/>
            <person name="Kono T."/>
            <person name="Macchietto M."/>
            <person name="Millas R."/>
            <person name="McGilp L."/>
            <person name="Shao M."/>
            <person name="Duquette J."/>
            <person name="Hirsch C.N."/>
            <person name="Kimball J."/>
        </authorList>
    </citation>
    <scope>NUCLEOTIDE SEQUENCE</scope>
    <source>
        <tissue evidence="2">Fresh leaf tissue</tissue>
    </source>
</reference>
<evidence type="ECO:0000256" key="1">
    <source>
        <dbReference type="SAM" id="Phobius"/>
    </source>
</evidence>
<reference evidence="2" key="2">
    <citation type="submission" date="2021-02" db="EMBL/GenBank/DDBJ databases">
        <authorList>
            <person name="Kimball J.A."/>
            <person name="Haas M.W."/>
            <person name="Macchietto M."/>
            <person name="Kono T."/>
            <person name="Duquette J."/>
            <person name="Shao M."/>
        </authorList>
    </citation>
    <scope>NUCLEOTIDE SEQUENCE</scope>
    <source>
        <tissue evidence="2">Fresh leaf tissue</tissue>
    </source>
</reference>
<name>A0A8J5S5U7_ZIZPA</name>
<dbReference type="OrthoDB" id="1934390at2759"/>
<keyword evidence="1" id="KW-0472">Membrane</keyword>
<comment type="caution">
    <text evidence="2">The sequence shown here is derived from an EMBL/GenBank/DDBJ whole genome shotgun (WGS) entry which is preliminary data.</text>
</comment>
<keyword evidence="1" id="KW-0812">Transmembrane</keyword>
<sequence>MTALGGKRFWRLGGFERQRATSGRLQRWRAALGHNSVRQRSASSEAAERRSMDRNLSGFLIGCVGAAVTLLAYEQTLVSSTQCVVAGFIVLLFALFVKEGFISL</sequence>
<dbReference type="EMBL" id="JAAALK010000285">
    <property type="protein sequence ID" value="KAG8064978.1"/>
    <property type="molecule type" value="Genomic_DNA"/>
</dbReference>
<keyword evidence="1" id="KW-1133">Transmembrane helix</keyword>
<dbReference type="AlphaFoldDB" id="A0A8J5S5U7"/>
<protein>
    <submittedName>
        <fullName evidence="2">Uncharacterized protein</fullName>
    </submittedName>
</protein>
<evidence type="ECO:0000313" key="2">
    <source>
        <dbReference type="EMBL" id="KAG8064978.1"/>
    </source>
</evidence>